<evidence type="ECO:0000256" key="1">
    <source>
        <dbReference type="SAM" id="MobiDB-lite"/>
    </source>
</evidence>
<protein>
    <submittedName>
        <fullName evidence="3">Uncharacterized protein</fullName>
    </submittedName>
</protein>
<comment type="caution">
    <text evidence="3">The sequence shown here is derived from an EMBL/GenBank/DDBJ whole genome shotgun (WGS) entry which is preliminary data.</text>
</comment>
<reference evidence="2 4" key="3">
    <citation type="journal article" date="2021" name="BMC Genomics">
        <title>Genome-resolved metagenome and metatranscriptome analyses of thermophilic composting reveal key bacterial players and their metabolic interactions.</title>
        <authorList>
            <person name="Braga L.P.P."/>
            <person name="Pereira R.V."/>
            <person name="Martins L.F."/>
            <person name="Moura L.M.S."/>
            <person name="Sanchez F.B."/>
            <person name="Patane J.S.L."/>
            <person name="da Silva A.M."/>
            <person name="Setubal J.C."/>
        </authorList>
    </citation>
    <scope>NUCLEOTIDE SEQUENCE [LARGE SCALE GENOMIC DNA]</scope>
    <source>
        <strain evidence="2">ZC4RG45</strain>
    </source>
</reference>
<dbReference type="EMBL" id="QGUI02000069">
    <property type="protein sequence ID" value="MFO7192062.1"/>
    <property type="molecule type" value="Genomic_DNA"/>
</dbReference>
<dbReference type="EMBL" id="QGUI01000270">
    <property type="protein sequence ID" value="PZM98091.1"/>
    <property type="molecule type" value="Genomic_DNA"/>
</dbReference>
<dbReference type="AlphaFoldDB" id="A0A2W4JI10"/>
<feature type="region of interest" description="Disordered" evidence="1">
    <location>
        <begin position="35"/>
        <end position="80"/>
    </location>
</feature>
<evidence type="ECO:0000313" key="3">
    <source>
        <dbReference type="EMBL" id="PZM98091.1"/>
    </source>
</evidence>
<reference evidence="2" key="1">
    <citation type="submission" date="2018-05" db="EMBL/GenBank/DDBJ databases">
        <authorList>
            <person name="Moura L."/>
            <person name="Setubal J.C."/>
        </authorList>
    </citation>
    <scope>NUCLEOTIDE SEQUENCE</scope>
    <source>
        <strain evidence="2">ZC4RG45</strain>
    </source>
</reference>
<evidence type="ECO:0000313" key="2">
    <source>
        <dbReference type="EMBL" id="MFO7192062.1"/>
    </source>
</evidence>
<sequence>MKHLHSGEARDACHDDGTVVLVTSGRIPVFDGVLPAPVQGPGGQQPPSAEQFVQDRVGWNERPPGPVTPPDVVGGAVARRGRLPRIDRTAVGV</sequence>
<proteinExistence type="predicted"/>
<name>A0A2W4JI10_9PSEU</name>
<accession>A0A2W4JI10</accession>
<evidence type="ECO:0000313" key="4">
    <source>
        <dbReference type="Proteomes" id="UP000249324"/>
    </source>
</evidence>
<dbReference type="Proteomes" id="UP000249324">
    <property type="component" value="Unassembled WGS sequence"/>
</dbReference>
<reference evidence="2" key="4">
    <citation type="submission" date="2023-08" db="EMBL/GenBank/DDBJ databases">
        <authorList>
            <person name="Guima S.E.S."/>
            <person name="Martins L.F."/>
            <person name="Silva A.M."/>
            <person name="Setubal J.C."/>
        </authorList>
    </citation>
    <scope>NUCLEOTIDE SEQUENCE</scope>
    <source>
        <strain evidence="2">ZC4RG45</strain>
    </source>
</reference>
<gene>
    <name evidence="2" type="ORF">DIU77_007445</name>
    <name evidence="3" type="ORF">DIU77_08410</name>
</gene>
<organism evidence="3">
    <name type="scientific">Thermocrispum agreste</name>
    <dbReference type="NCBI Taxonomy" id="37925"/>
    <lineage>
        <taxon>Bacteria</taxon>
        <taxon>Bacillati</taxon>
        <taxon>Actinomycetota</taxon>
        <taxon>Actinomycetes</taxon>
        <taxon>Pseudonocardiales</taxon>
        <taxon>Pseudonocardiaceae</taxon>
        <taxon>Thermocrispum</taxon>
    </lineage>
</organism>
<reference evidence="3" key="2">
    <citation type="submission" date="2018-05" db="EMBL/GenBank/DDBJ databases">
        <authorList>
            <person name="Lanie J.A."/>
            <person name="Ng W.-L."/>
            <person name="Kazmierczak K.M."/>
            <person name="Andrzejewski T.M."/>
            <person name="Davidsen T.M."/>
            <person name="Wayne K.J."/>
            <person name="Tettelin H."/>
            <person name="Glass J.I."/>
            <person name="Rusch D."/>
            <person name="Podicherti R."/>
            <person name="Tsui H.-C.T."/>
            <person name="Winkler M.E."/>
        </authorList>
    </citation>
    <scope>NUCLEOTIDE SEQUENCE</scope>
    <source>
        <strain evidence="3">ZC4RG45</strain>
    </source>
</reference>